<protein>
    <submittedName>
        <fullName evidence="1">Uncharacterized protein</fullName>
    </submittedName>
</protein>
<proteinExistence type="predicted"/>
<organism evidence="1 2">
    <name type="scientific">Patagioenas fasciata monilis</name>
    <dbReference type="NCBI Taxonomy" id="372326"/>
    <lineage>
        <taxon>Eukaryota</taxon>
        <taxon>Metazoa</taxon>
        <taxon>Chordata</taxon>
        <taxon>Craniata</taxon>
        <taxon>Vertebrata</taxon>
        <taxon>Euteleostomi</taxon>
        <taxon>Archelosauria</taxon>
        <taxon>Archosauria</taxon>
        <taxon>Dinosauria</taxon>
        <taxon>Saurischia</taxon>
        <taxon>Theropoda</taxon>
        <taxon>Coelurosauria</taxon>
        <taxon>Aves</taxon>
        <taxon>Neognathae</taxon>
        <taxon>Neoaves</taxon>
        <taxon>Columbimorphae</taxon>
        <taxon>Columbiformes</taxon>
        <taxon>Columbidae</taxon>
        <taxon>Patagioenas</taxon>
    </lineage>
</organism>
<dbReference type="AlphaFoldDB" id="A0A1V4K6L2"/>
<evidence type="ECO:0000313" key="1">
    <source>
        <dbReference type="EMBL" id="OPJ80044.1"/>
    </source>
</evidence>
<accession>A0A1V4K6L2</accession>
<dbReference type="Proteomes" id="UP000190648">
    <property type="component" value="Unassembled WGS sequence"/>
</dbReference>
<gene>
    <name evidence="1" type="ORF">AV530_002448</name>
</gene>
<keyword evidence="2" id="KW-1185">Reference proteome</keyword>
<comment type="caution">
    <text evidence="1">The sequence shown here is derived from an EMBL/GenBank/DDBJ whole genome shotgun (WGS) entry which is preliminary data.</text>
</comment>
<reference evidence="1 2" key="1">
    <citation type="submission" date="2016-02" db="EMBL/GenBank/DDBJ databases">
        <title>Band-tailed pigeon sequencing and assembly.</title>
        <authorList>
            <person name="Soares A.E."/>
            <person name="Novak B.J."/>
            <person name="Rice E.S."/>
            <person name="O'Connell B."/>
            <person name="Chang D."/>
            <person name="Weber S."/>
            <person name="Shapiro B."/>
        </authorList>
    </citation>
    <scope>NUCLEOTIDE SEQUENCE [LARGE SCALE GENOMIC DNA]</scope>
    <source>
        <strain evidence="1">BTP2013</strain>
        <tissue evidence="1">Blood</tissue>
    </source>
</reference>
<name>A0A1V4K6L2_PATFA</name>
<dbReference type="EMBL" id="LSYS01004331">
    <property type="protein sequence ID" value="OPJ80044.1"/>
    <property type="molecule type" value="Genomic_DNA"/>
</dbReference>
<evidence type="ECO:0000313" key="2">
    <source>
        <dbReference type="Proteomes" id="UP000190648"/>
    </source>
</evidence>
<sequence>MISISSALGLSITEEQDLPNGRIHGADLASLQLWLSGSWQSSHHQFEYCNTFSACPSFTKPVLNQDLTPLDKDFVTVVGAIGQQKKDFFYSQSDINWENKLEFKRSGLFQVSFTAIKITGQPAWIYYSRVKKVPDKKQTLELELRQLTAQHLQKFAA</sequence>